<protein>
    <recommendedName>
        <fullName evidence="2">ASCH domain-containing protein</fullName>
    </recommendedName>
</protein>
<evidence type="ECO:0000259" key="2">
    <source>
        <dbReference type="SMART" id="SM01022"/>
    </source>
</evidence>
<dbReference type="PANTHER" id="PTHR34204">
    <property type="entry name" value="RNA-BINDING ASCH DOMAIN PROTEIN"/>
    <property type="match status" value="1"/>
</dbReference>
<evidence type="ECO:0000313" key="4">
    <source>
        <dbReference type="Proteomes" id="UP001372338"/>
    </source>
</evidence>
<dbReference type="Gene3D" id="2.30.130.30">
    <property type="entry name" value="Hypothetical protein"/>
    <property type="match status" value="1"/>
</dbReference>
<keyword evidence="4" id="KW-1185">Reference proteome</keyword>
<feature type="region of interest" description="Disordered" evidence="1">
    <location>
        <begin position="1"/>
        <end position="24"/>
    </location>
</feature>
<dbReference type="Proteomes" id="UP001372338">
    <property type="component" value="Unassembled WGS sequence"/>
</dbReference>
<dbReference type="AlphaFoldDB" id="A0AAN9ER04"/>
<name>A0AAN9ER04_CROPI</name>
<feature type="domain" description="ASCH" evidence="2">
    <location>
        <begin position="148"/>
        <end position="251"/>
    </location>
</feature>
<dbReference type="SMART" id="SM01022">
    <property type="entry name" value="ASCH"/>
    <property type="match status" value="1"/>
</dbReference>
<gene>
    <name evidence="3" type="ORF">RIF29_27959</name>
</gene>
<evidence type="ECO:0000313" key="3">
    <source>
        <dbReference type="EMBL" id="KAK7261643.1"/>
    </source>
</evidence>
<dbReference type="CDD" id="cd06555">
    <property type="entry name" value="ASCH_PF0470_like"/>
    <property type="match status" value="1"/>
</dbReference>
<dbReference type="SUPFAM" id="SSF88697">
    <property type="entry name" value="PUA domain-like"/>
    <property type="match status" value="1"/>
</dbReference>
<dbReference type="EMBL" id="JAYWIO010000005">
    <property type="protein sequence ID" value="KAK7261643.1"/>
    <property type="molecule type" value="Genomic_DNA"/>
</dbReference>
<reference evidence="3 4" key="1">
    <citation type="submission" date="2024-01" db="EMBL/GenBank/DDBJ databases">
        <title>The genomes of 5 underutilized Papilionoideae crops provide insights into root nodulation and disease resistanc.</title>
        <authorList>
            <person name="Yuan L."/>
        </authorList>
    </citation>
    <scope>NUCLEOTIDE SEQUENCE [LARGE SCALE GENOMIC DNA]</scope>
    <source>
        <strain evidence="3">ZHUSHIDOU_FW_LH</strain>
        <tissue evidence="3">Leaf</tissue>
    </source>
</reference>
<sequence length="436" mass="48081">MEKKDGEEEDHGDFPSSSSSDDDEVKIRDCIEELVKFTLVQSHFLNDNLSPQFCSTLLKHDPSSSSHSHTHTQQDSLEGVPPYPLYKRLASALLRCMDSEAICWTGCNLAMTLEDTTSMQQNHDEWHKLIVEKGSEIVNILKSVSFELHVQEPFFSQLNDGLKTIEGRCASSKYSRVELGNLILINKSVVFEVKGVRRYPTFSDMLEAESLGKVLPGVESVEEGVKVYRRFYTEEKERANGVLGIAVSKVAHQPYISLADLFSGLSYEGVQCLLGLMHTTGTSPDALPPPRSTLLASFNLPCNPIVKSSSLTHGARALAKHACRSSDGYWGTLEGSDSNKNRLAMNAINHLIEHCCWMNLHAVSPHGIVFEIRVADGYGARWTEDGTKSPTCKMVTQRDGSTSSSYQTTTAASLYMNATCIMGDVRTSDDQPSGSL</sequence>
<proteinExistence type="predicted"/>
<accession>A0AAN9ER04</accession>
<dbReference type="Pfam" id="PF04266">
    <property type="entry name" value="ASCH"/>
    <property type="match status" value="1"/>
</dbReference>
<evidence type="ECO:0000256" key="1">
    <source>
        <dbReference type="SAM" id="MobiDB-lite"/>
    </source>
</evidence>
<comment type="caution">
    <text evidence="3">The sequence shown here is derived from an EMBL/GenBank/DDBJ whole genome shotgun (WGS) entry which is preliminary data.</text>
</comment>
<organism evidence="3 4">
    <name type="scientific">Crotalaria pallida</name>
    <name type="common">Smooth rattlebox</name>
    <name type="synonym">Crotalaria striata</name>
    <dbReference type="NCBI Taxonomy" id="3830"/>
    <lineage>
        <taxon>Eukaryota</taxon>
        <taxon>Viridiplantae</taxon>
        <taxon>Streptophyta</taxon>
        <taxon>Embryophyta</taxon>
        <taxon>Tracheophyta</taxon>
        <taxon>Spermatophyta</taxon>
        <taxon>Magnoliopsida</taxon>
        <taxon>eudicotyledons</taxon>
        <taxon>Gunneridae</taxon>
        <taxon>Pentapetalae</taxon>
        <taxon>rosids</taxon>
        <taxon>fabids</taxon>
        <taxon>Fabales</taxon>
        <taxon>Fabaceae</taxon>
        <taxon>Papilionoideae</taxon>
        <taxon>50 kb inversion clade</taxon>
        <taxon>genistoids sensu lato</taxon>
        <taxon>core genistoids</taxon>
        <taxon>Crotalarieae</taxon>
        <taxon>Crotalaria</taxon>
    </lineage>
</organism>
<dbReference type="InterPro" id="IPR015947">
    <property type="entry name" value="PUA-like_sf"/>
</dbReference>
<dbReference type="InterPro" id="IPR007374">
    <property type="entry name" value="ASCH_domain"/>
</dbReference>
<dbReference type="PANTHER" id="PTHR34204:SF2">
    <property type="entry name" value="RNA-BINDING ASCH DOMAIN PROTEIN"/>
    <property type="match status" value="1"/>
</dbReference>